<keyword evidence="4 5" id="KW-0539">Nucleus</keyword>
<feature type="compositionally biased region" description="Basic residues" evidence="6">
    <location>
        <begin position="220"/>
        <end position="229"/>
    </location>
</feature>
<evidence type="ECO:0000256" key="6">
    <source>
        <dbReference type="SAM" id="MobiDB-lite"/>
    </source>
</evidence>
<dbReference type="Proteomes" id="UP000003163">
    <property type="component" value="Unassembled WGS sequence"/>
</dbReference>
<evidence type="ECO:0000256" key="1">
    <source>
        <dbReference type="ARBA" id="ARBA00004123"/>
    </source>
</evidence>
<dbReference type="EMBL" id="AFBI03000053">
    <property type="protein sequence ID" value="EJW02863.1"/>
    <property type="molecule type" value="Genomic_DNA"/>
</dbReference>
<dbReference type="VEuPathDB" id="MicrosporidiaDB:EDEG_02743"/>
<accession>J8ZT64</accession>
<dbReference type="GO" id="GO:0005634">
    <property type="term" value="C:nucleus"/>
    <property type="evidence" value="ECO:0007669"/>
    <property type="project" value="UniProtKB-SubCell"/>
</dbReference>
<dbReference type="InParanoid" id="J8ZT64"/>
<name>J8ZT64_EDHAE</name>
<evidence type="ECO:0000256" key="3">
    <source>
        <dbReference type="ARBA" id="ARBA00022517"/>
    </source>
</evidence>
<dbReference type="InterPro" id="IPR007023">
    <property type="entry name" value="Ribosom_reg"/>
</dbReference>
<keyword evidence="3 5" id="KW-0690">Ribosome biogenesis</keyword>
<comment type="caution">
    <text evidence="7">The sequence shown here is derived from an EMBL/GenBank/DDBJ whole genome shotgun (WGS) entry which is preliminary data.</text>
</comment>
<reference evidence="7 8" key="1">
    <citation type="submission" date="2011-08" db="EMBL/GenBank/DDBJ databases">
        <authorList>
            <person name="Liu Z.J."/>
            <person name="Shi F.L."/>
            <person name="Lu J.Q."/>
            <person name="Li M."/>
            <person name="Wang Z.L."/>
        </authorList>
    </citation>
    <scope>NUCLEOTIDE SEQUENCE [LARGE SCALE GENOMIC DNA]</scope>
    <source>
        <strain evidence="7 8">USNM 41457</strain>
    </source>
</reference>
<evidence type="ECO:0000256" key="5">
    <source>
        <dbReference type="RuleBase" id="RU364132"/>
    </source>
</evidence>
<evidence type="ECO:0000313" key="8">
    <source>
        <dbReference type="Proteomes" id="UP000003163"/>
    </source>
</evidence>
<protein>
    <recommendedName>
        <fullName evidence="5">Ribosome biogenesis regulatory protein</fullName>
    </recommendedName>
</protein>
<comment type="subcellular location">
    <subcellularLocation>
        <location evidence="1 5">Nucleus</location>
    </subcellularLocation>
</comment>
<dbReference type="AlphaFoldDB" id="J8ZT64"/>
<feature type="region of interest" description="Disordered" evidence="6">
    <location>
        <begin position="174"/>
        <end position="229"/>
    </location>
</feature>
<comment type="similarity">
    <text evidence="2 5">Belongs to the RRS1 family.</text>
</comment>
<organism evidence="7 8">
    <name type="scientific">Edhazardia aedis (strain USNM 41457)</name>
    <name type="common">Microsporidian parasite</name>
    <dbReference type="NCBI Taxonomy" id="1003232"/>
    <lineage>
        <taxon>Eukaryota</taxon>
        <taxon>Fungi</taxon>
        <taxon>Fungi incertae sedis</taxon>
        <taxon>Microsporidia</taxon>
        <taxon>Edhazardia</taxon>
    </lineage>
</organism>
<dbReference type="GO" id="GO:0042254">
    <property type="term" value="P:ribosome biogenesis"/>
    <property type="evidence" value="ECO:0007669"/>
    <property type="project" value="UniProtKB-KW"/>
</dbReference>
<dbReference type="HOGENOM" id="CLU_1209813_0_0_1"/>
<sequence length="229" mass="27393">MIFFNNIIFSYFLIIKKFKKITAKSKKLFYSKTYSEVNSYAFKIIIVSKKNFSTTRYKIKMKFDEAFLTLEVPSLTHLKHAISEFKTEIRKNKFEKIDNTTYYILKEPKTIVPKLKEDTTPVKTKWEAFAEKKGIEKRHKPFFIEDENGEKVHRYGAKSKKNMEISVGVFKKGESASKLRREKRKRLQFENEKREKNVKRAINEKEKSKKNDRCYDKTAKRLKSDKKKQ</sequence>
<gene>
    <name evidence="7" type="ORF">EDEG_02743</name>
</gene>
<dbReference type="OrthoDB" id="2194324at2759"/>
<proteinExistence type="inferred from homology"/>
<feature type="compositionally biased region" description="Basic and acidic residues" evidence="6">
    <location>
        <begin position="201"/>
        <end position="219"/>
    </location>
</feature>
<keyword evidence="8" id="KW-1185">Reference proteome</keyword>
<evidence type="ECO:0000313" key="7">
    <source>
        <dbReference type="EMBL" id="EJW02863.1"/>
    </source>
</evidence>
<dbReference type="Pfam" id="PF04939">
    <property type="entry name" value="RRS1"/>
    <property type="match status" value="1"/>
</dbReference>
<evidence type="ECO:0000256" key="4">
    <source>
        <dbReference type="ARBA" id="ARBA00023242"/>
    </source>
</evidence>
<comment type="function">
    <text evidence="5">Involved in ribosomal large subunit assembly.</text>
</comment>
<evidence type="ECO:0000256" key="2">
    <source>
        <dbReference type="ARBA" id="ARBA00010077"/>
    </source>
</evidence>
<reference evidence="8" key="2">
    <citation type="submission" date="2015-07" db="EMBL/GenBank/DDBJ databases">
        <title>Contrasting host-pathogen interactions and genome evolution in two generalist and specialist microsporidian pathogens of mosquitoes.</title>
        <authorList>
            <consortium name="The Broad Institute Genomics Platform"/>
            <consortium name="The Broad Institute Genome Sequencing Center for Infectious Disease"/>
            <person name="Cuomo C.A."/>
            <person name="Sanscrainte N.D."/>
            <person name="Goldberg J.M."/>
            <person name="Heiman D."/>
            <person name="Young S."/>
            <person name="Zeng Q."/>
            <person name="Becnel J.J."/>
            <person name="Birren B.W."/>
        </authorList>
    </citation>
    <scope>NUCLEOTIDE SEQUENCE [LARGE SCALE GENOMIC DNA]</scope>
    <source>
        <strain evidence="8">USNM 41457</strain>
    </source>
</reference>